<protein>
    <recommendedName>
        <fullName evidence="1">F-box domain-containing protein</fullName>
    </recommendedName>
</protein>
<dbReference type="Pfam" id="PF08268">
    <property type="entry name" value="FBA_3"/>
    <property type="match status" value="1"/>
</dbReference>
<dbReference type="InterPro" id="IPR036047">
    <property type="entry name" value="F-box-like_dom_sf"/>
</dbReference>
<dbReference type="InterPro" id="IPR011043">
    <property type="entry name" value="Gal_Oxase/kelch_b-propeller"/>
</dbReference>
<dbReference type="CDD" id="cd22157">
    <property type="entry name" value="F-box_AtFBW1-like"/>
    <property type="match status" value="1"/>
</dbReference>
<comment type="caution">
    <text evidence="2">The sequence shown here is derived from an EMBL/GenBank/DDBJ whole genome shotgun (WGS) entry which is preliminary data.</text>
</comment>
<proteinExistence type="predicted"/>
<dbReference type="PANTHER" id="PTHR31672">
    <property type="entry name" value="BNACNNG10540D PROTEIN"/>
    <property type="match status" value="1"/>
</dbReference>
<dbReference type="EMBL" id="NQVE01000046">
    <property type="protein sequence ID" value="RAL51932.1"/>
    <property type="molecule type" value="Genomic_DNA"/>
</dbReference>
<dbReference type="PANTHER" id="PTHR31672:SF13">
    <property type="entry name" value="F-BOX PROTEIN CPR30-LIKE"/>
    <property type="match status" value="1"/>
</dbReference>
<dbReference type="Proteomes" id="UP000249390">
    <property type="component" value="Unassembled WGS sequence"/>
</dbReference>
<dbReference type="AlphaFoldDB" id="A0A328E1Q9"/>
<dbReference type="PROSITE" id="PS50181">
    <property type="entry name" value="FBOX"/>
    <property type="match status" value="1"/>
</dbReference>
<dbReference type="InterPro" id="IPR050796">
    <property type="entry name" value="SCF_F-box_component"/>
</dbReference>
<sequence>MIRSDWISHLNLRCRPTMKLVTVDADTQSLPEDIIRNILSRIPAKFLIQFQCVSKQWRTLIKTPSFVAENLRRQPPCLLFPGELCLLDCKMTLRKVRDPHLVSGLDSHRIMPSVNGLICLKISRTAFCVWNPAIGELRMTPEVIGPYKGHSNVGFGFGPIINDYKVVILWCDDFPCYAQVYSLTSGSWKVVECEILEGIRLYPEWTRPSVTAKGSIFWLGRKDDGDIIVSFDIALELFTLIPVPVIADPVWWRRLVVYENKLALFIEHRLSENSKSIDLWVREEGNVASSSLGERWTWTKKYNTTLPRKVDPLTIWKNGIVCKVYEGWQVVKPRITLFNVTTGEFDAFVMHDCDKCIDYVESLVPVGEISCL</sequence>
<keyword evidence="3" id="KW-1185">Reference proteome</keyword>
<reference evidence="2 3" key="1">
    <citation type="submission" date="2018-06" db="EMBL/GenBank/DDBJ databases">
        <title>The Genome of Cuscuta australis (Dodder) Provides Insight into the Evolution of Plant Parasitism.</title>
        <authorList>
            <person name="Liu H."/>
        </authorList>
    </citation>
    <scope>NUCLEOTIDE SEQUENCE [LARGE SCALE GENOMIC DNA]</scope>
    <source>
        <strain evidence="3">cv. Yunnan</strain>
        <tissue evidence="2">Vines</tissue>
    </source>
</reference>
<evidence type="ECO:0000259" key="1">
    <source>
        <dbReference type="PROSITE" id="PS50181"/>
    </source>
</evidence>
<dbReference type="SUPFAM" id="SSF50965">
    <property type="entry name" value="Galactose oxidase, central domain"/>
    <property type="match status" value="1"/>
</dbReference>
<dbReference type="InterPro" id="IPR017451">
    <property type="entry name" value="F-box-assoc_interact_dom"/>
</dbReference>
<dbReference type="Gene3D" id="1.20.1280.50">
    <property type="match status" value="1"/>
</dbReference>
<dbReference type="InterPro" id="IPR013187">
    <property type="entry name" value="F-box-assoc_dom_typ3"/>
</dbReference>
<evidence type="ECO:0000313" key="3">
    <source>
        <dbReference type="Proteomes" id="UP000249390"/>
    </source>
</evidence>
<dbReference type="InterPro" id="IPR001810">
    <property type="entry name" value="F-box_dom"/>
</dbReference>
<dbReference type="SUPFAM" id="SSF81383">
    <property type="entry name" value="F-box domain"/>
    <property type="match status" value="1"/>
</dbReference>
<feature type="domain" description="F-box" evidence="1">
    <location>
        <begin position="24"/>
        <end position="71"/>
    </location>
</feature>
<dbReference type="NCBIfam" id="TIGR01640">
    <property type="entry name" value="F_box_assoc_1"/>
    <property type="match status" value="1"/>
</dbReference>
<dbReference type="Pfam" id="PF00646">
    <property type="entry name" value="F-box"/>
    <property type="match status" value="1"/>
</dbReference>
<dbReference type="SMART" id="SM00256">
    <property type="entry name" value="FBOX"/>
    <property type="match status" value="1"/>
</dbReference>
<gene>
    <name evidence="2" type="ORF">DM860_010650</name>
</gene>
<name>A0A328E1Q9_9ASTE</name>
<organism evidence="2 3">
    <name type="scientific">Cuscuta australis</name>
    <dbReference type="NCBI Taxonomy" id="267555"/>
    <lineage>
        <taxon>Eukaryota</taxon>
        <taxon>Viridiplantae</taxon>
        <taxon>Streptophyta</taxon>
        <taxon>Embryophyta</taxon>
        <taxon>Tracheophyta</taxon>
        <taxon>Spermatophyta</taxon>
        <taxon>Magnoliopsida</taxon>
        <taxon>eudicotyledons</taxon>
        <taxon>Gunneridae</taxon>
        <taxon>Pentapetalae</taxon>
        <taxon>asterids</taxon>
        <taxon>lamiids</taxon>
        <taxon>Solanales</taxon>
        <taxon>Convolvulaceae</taxon>
        <taxon>Cuscuteae</taxon>
        <taxon>Cuscuta</taxon>
        <taxon>Cuscuta subgen. Grammica</taxon>
        <taxon>Cuscuta sect. Cleistogrammica</taxon>
    </lineage>
</organism>
<accession>A0A328E1Q9</accession>
<evidence type="ECO:0000313" key="2">
    <source>
        <dbReference type="EMBL" id="RAL51932.1"/>
    </source>
</evidence>